<accession>A0A854QB38</accession>
<dbReference type="CDD" id="cd04301">
    <property type="entry name" value="NAT_SF"/>
    <property type="match status" value="1"/>
</dbReference>
<dbReference type="GO" id="GO:0016747">
    <property type="term" value="F:acyltransferase activity, transferring groups other than amino-acyl groups"/>
    <property type="evidence" value="ECO:0007669"/>
    <property type="project" value="InterPro"/>
</dbReference>
<dbReference type="InterPro" id="IPR000182">
    <property type="entry name" value="GNAT_dom"/>
</dbReference>
<organism evidence="2 3">
    <name type="scientific">Cryptococcus neoformans Tu259-1</name>
    <dbReference type="NCBI Taxonomy" id="1230072"/>
    <lineage>
        <taxon>Eukaryota</taxon>
        <taxon>Fungi</taxon>
        <taxon>Dikarya</taxon>
        <taxon>Basidiomycota</taxon>
        <taxon>Agaricomycotina</taxon>
        <taxon>Tremellomycetes</taxon>
        <taxon>Tremellales</taxon>
        <taxon>Cryptococcaceae</taxon>
        <taxon>Cryptococcus</taxon>
        <taxon>Cryptococcus neoformans species complex</taxon>
    </lineage>
</organism>
<dbReference type="AlphaFoldDB" id="A0A854QB38"/>
<dbReference type="SUPFAM" id="SSF55729">
    <property type="entry name" value="Acyl-CoA N-acyltransferases (Nat)"/>
    <property type="match status" value="1"/>
</dbReference>
<dbReference type="OrthoDB" id="410198at2759"/>
<feature type="domain" description="N-acetyltransferase" evidence="1">
    <location>
        <begin position="81"/>
        <end position="169"/>
    </location>
</feature>
<evidence type="ECO:0000259" key="1">
    <source>
        <dbReference type="Pfam" id="PF00583"/>
    </source>
</evidence>
<evidence type="ECO:0000313" key="3">
    <source>
        <dbReference type="Proteomes" id="UP000199727"/>
    </source>
</evidence>
<proteinExistence type="predicted"/>
<dbReference type="Proteomes" id="UP000199727">
    <property type="component" value="Unassembled WGS sequence"/>
</dbReference>
<protein>
    <recommendedName>
        <fullName evidence="1">N-acetyltransferase domain-containing protein</fullName>
    </recommendedName>
</protein>
<name>A0A854QB38_CRYNE</name>
<comment type="caution">
    <text evidence="2">The sequence shown here is derived from an EMBL/GenBank/DDBJ whole genome shotgun (WGS) entry which is preliminary data.</text>
</comment>
<dbReference type="Gene3D" id="3.40.630.30">
    <property type="match status" value="1"/>
</dbReference>
<dbReference type="InterPro" id="IPR016181">
    <property type="entry name" value="Acyl_CoA_acyltransferase"/>
</dbReference>
<reference evidence="2 3" key="1">
    <citation type="submission" date="2017-06" db="EMBL/GenBank/DDBJ databases">
        <title>Global population genomics of the pathogenic fungus Cryptococcus neoformans var. grubii.</title>
        <authorList>
            <person name="Cuomo C."/>
            <person name="Litvintseva A."/>
            <person name="Chen Y."/>
            <person name="Young S."/>
            <person name="Zeng Q."/>
            <person name="Chapman S."/>
            <person name="Gujja S."/>
            <person name="Saif S."/>
            <person name="Birren B."/>
        </authorList>
    </citation>
    <scope>NUCLEOTIDE SEQUENCE [LARGE SCALE GENOMIC DNA]</scope>
    <source>
        <strain evidence="2 3">Tu259-1</strain>
    </source>
</reference>
<sequence length="199" mass="21497">MAPTQTPPAAITAITAITPQQTAPLRHLVLWPSIALDSQLDPAYDFAPGTIHLGAYLTSPHGTQLSPEYLPCPSGTAPAQEPVGIMTLALQPYRPLSPTTSPGSPPLSPSLTHVQLHKFAVHPDLRGLGIGRTMFAHAVSLLKEKYGEGNVLFHFDARSNQTRFYGMCGMEILDPVQFEKRGTTGKEVPVMHVKMGRVI</sequence>
<dbReference type="Pfam" id="PF00583">
    <property type="entry name" value="Acetyltransf_1"/>
    <property type="match status" value="1"/>
</dbReference>
<gene>
    <name evidence="2" type="ORF">C361_04720</name>
</gene>
<dbReference type="EMBL" id="AMKT01000059">
    <property type="protein sequence ID" value="OXG17729.1"/>
    <property type="molecule type" value="Genomic_DNA"/>
</dbReference>
<evidence type="ECO:0000313" key="2">
    <source>
        <dbReference type="EMBL" id="OXG17729.1"/>
    </source>
</evidence>